<evidence type="ECO:0000313" key="1">
    <source>
        <dbReference type="EMBL" id="EHK99810.1"/>
    </source>
</evidence>
<dbReference type="Proteomes" id="UP000005446">
    <property type="component" value="Unassembled WGS sequence"/>
</dbReference>
<dbReference type="OrthoDB" id="415706at2759"/>
<reference evidence="1 2" key="1">
    <citation type="journal article" date="2012" name="Eukaryot. Cell">
        <title>Genome sequence of the fungus Glarea lozoyensis: the first genome sequence of a species from the Helotiaceae family.</title>
        <authorList>
            <person name="Youssar L."/>
            <person name="Gruening B.A."/>
            <person name="Erxleben A."/>
            <person name="Guenther S."/>
            <person name="Huettel W."/>
        </authorList>
    </citation>
    <scope>NUCLEOTIDE SEQUENCE [LARGE SCALE GENOMIC DNA]</scope>
    <source>
        <strain evidence="2">ATCC 74030 / MF5533</strain>
    </source>
</reference>
<dbReference type="HOGENOM" id="CLU_1266997_0_0_1"/>
<proteinExistence type="predicted"/>
<accession>H0ENU2</accession>
<protein>
    <submittedName>
        <fullName evidence="1">Uncharacterized protein</fullName>
    </submittedName>
</protein>
<sequence>MNSSVNTSPNKTNQTPFNVYPGIDQFAASEKITREEFMLKIEHLSSATRGRELSGAFNHNTIGELFREQSQRWTKLAEHHVETVWNAVKFFLEAAFEALADPRTLNAIMIDIVDPMMADKRIQARKKLEEILVPHTKLHPISYNSKLLKSVHDAKFKRELERIQQEASLLIQASKSRNLSEEDLESIVQDSANYTQDDLGDKFGSSDILDYTNAYYET</sequence>
<keyword evidence="2" id="KW-1185">Reference proteome</keyword>
<organism evidence="1 2">
    <name type="scientific">Glarea lozoyensis (strain ATCC 74030 / MF5533)</name>
    <dbReference type="NCBI Taxonomy" id="1104152"/>
    <lineage>
        <taxon>Eukaryota</taxon>
        <taxon>Fungi</taxon>
        <taxon>Dikarya</taxon>
        <taxon>Ascomycota</taxon>
        <taxon>Pezizomycotina</taxon>
        <taxon>Leotiomycetes</taxon>
        <taxon>Helotiales</taxon>
        <taxon>Helotiaceae</taxon>
        <taxon>Glarea</taxon>
    </lineage>
</organism>
<dbReference type="Gene3D" id="1.20.120.1240">
    <property type="entry name" value="Dynamin, middle domain"/>
    <property type="match status" value="1"/>
</dbReference>
<name>H0ENU2_GLAL7</name>
<evidence type="ECO:0000313" key="2">
    <source>
        <dbReference type="Proteomes" id="UP000005446"/>
    </source>
</evidence>
<gene>
    <name evidence="1" type="ORF">M7I_4305</name>
</gene>
<dbReference type="EMBL" id="AGUE01000106">
    <property type="protein sequence ID" value="EHK99810.1"/>
    <property type="molecule type" value="Genomic_DNA"/>
</dbReference>
<dbReference type="InParanoid" id="H0ENU2"/>
<comment type="caution">
    <text evidence="1">The sequence shown here is derived from an EMBL/GenBank/DDBJ whole genome shotgun (WGS) entry which is preliminary data.</text>
</comment>
<dbReference type="AlphaFoldDB" id="H0ENU2"/>